<feature type="transmembrane region" description="Helical" evidence="1">
    <location>
        <begin position="78"/>
        <end position="96"/>
    </location>
</feature>
<keyword evidence="3" id="KW-1185">Reference proteome</keyword>
<keyword evidence="1" id="KW-0472">Membrane</keyword>
<evidence type="ECO:0000256" key="1">
    <source>
        <dbReference type="SAM" id="Phobius"/>
    </source>
</evidence>
<dbReference type="Proteomes" id="UP000009183">
    <property type="component" value="Chromosome 10, unordered"/>
</dbReference>
<dbReference type="HOGENOM" id="CLU_2311294_0_0_1"/>
<accession>D7T5P8</accession>
<name>D7T5P8_VITVI</name>
<evidence type="ECO:0000313" key="3">
    <source>
        <dbReference type="Proteomes" id="UP000009183"/>
    </source>
</evidence>
<dbReference type="EMBL" id="FN595540">
    <property type="protein sequence ID" value="CBI25832.3"/>
    <property type="molecule type" value="Genomic_DNA"/>
</dbReference>
<feature type="transmembrane region" description="Helical" evidence="1">
    <location>
        <begin position="36"/>
        <end position="57"/>
    </location>
</feature>
<keyword evidence="1" id="KW-0812">Transmembrane</keyword>
<sequence length="100" mass="11383">MVSSLLWLHSRFWILFYAWTRSENWLTIVLISKVSLFSMLLVVVLALGLVHCFWSVFLLIYGKKSVPWVRRAAKVEKLAFPISILVGIIAVSGAFVEGKD</sequence>
<dbReference type="AlphaFoldDB" id="D7T5P8"/>
<proteinExistence type="predicted"/>
<keyword evidence="1" id="KW-1133">Transmembrane helix</keyword>
<dbReference type="PaxDb" id="29760-VIT_10s0116g00610.t01"/>
<reference evidence="3" key="1">
    <citation type="journal article" date="2007" name="Nature">
        <title>The grapevine genome sequence suggests ancestral hexaploidization in major angiosperm phyla.</title>
        <authorList>
            <consortium name="The French-Italian Public Consortium for Grapevine Genome Characterization."/>
            <person name="Jaillon O."/>
            <person name="Aury J.-M."/>
            <person name="Noel B."/>
            <person name="Policriti A."/>
            <person name="Clepet C."/>
            <person name="Casagrande A."/>
            <person name="Choisne N."/>
            <person name="Aubourg S."/>
            <person name="Vitulo N."/>
            <person name="Jubin C."/>
            <person name="Vezzi A."/>
            <person name="Legeai F."/>
            <person name="Hugueney P."/>
            <person name="Dasilva C."/>
            <person name="Horner D."/>
            <person name="Mica E."/>
            <person name="Jublot D."/>
            <person name="Poulain J."/>
            <person name="Bruyere C."/>
            <person name="Billault A."/>
            <person name="Segurens B."/>
            <person name="Gouyvenoux M."/>
            <person name="Ugarte E."/>
            <person name="Cattonaro F."/>
            <person name="Anthouard V."/>
            <person name="Vico V."/>
            <person name="Del Fabbro C."/>
            <person name="Alaux M."/>
            <person name="Di Gaspero G."/>
            <person name="Dumas V."/>
            <person name="Felice N."/>
            <person name="Paillard S."/>
            <person name="Juman I."/>
            <person name="Moroldo M."/>
            <person name="Scalabrin S."/>
            <person name="Canaguier A."/>
            <person name="Le Clainche I."/>
            <person name="Malacrida G."/>
            <person name="Durand E."/>
            <person name="Pesole G."/>
            <person name="Laucou V."/>
            <person name="Chatelet P."/>
            <person name="Merdinoglu D."/>
            <person name="Delledonne M."/>
            <person name="Pezzotti M."/>
            <person name="Lecharny A."/>
            <person name="Scarpelli C."/>
            <person name="Artiguenave F."/>
            <person name="Pe M.E."/>
            <person name="Valle G."/>
            <person name="Morgante M."/>
            <person name="Caboche M."/>
            <person name="Adam-Blondon A.-F."/>
            <person name="Weissenbach J."/>
            <person name="Quetier F."/>
            <person name="Wincker P."/>
        </authorList>
    </citation>
    <scope>NUCLEOTIDE SEQUENCE [LARGE SCALE GENOMIC DNA]</scope>
    <source>
        <strain evidence="3">cv. Pinot noir / PN40024</strain>
    </source>
</reference>
<organism evidence="2 3">
    <name type="scientific">Vitis vinifera</name>
    <name type="common">Grape</name>
    <dbReference type="NCBI Taxonomy" id="29760"/>
    <lineage>
        <taxon>Eukaryota</taxon>
        <taxon>Viridiplantae</taxon>
        <taxon>Streptophyta</taxon>
        <taxon>Embryophyta</taxon>
        <taxon>Tracheophyta</taxon>
        <taxon>Spermatophyta</taxon>
        <taxon>Magnoliopsida</taxon>
        <taxon>eudicotyledons</taxon>
        <taxon>Gunneridae</taxon>
        <taxon>Pentapetalae</taxon>
        <taxon>rosids</taxon>
        <taxon>Vitales</taxon>
        <taxon>Vitaceae</taxon>
        <taxon>Viteae</taxon>
        <taxon>Vitis</taxon>
    </lineage>
</organism>
<dbReference type="STRING" id="29760.D7T5P8"/>
<gene>
    <name evidence="2" type="ordered locus">VIT_10s0116g00610</name>
</gene>
<dbReference type="InParanoid" id="D7T5P8"/>
<protein>
    <submittedName>
        <fullName evidence="2">Uncharacterized protein</fullName>
    </submittedName>
</protein>
<evidence type="ECO:0000313" key="2">
    <source>
        <dbReference type="EMBL" id="CBI25832.3"/>
    </source>
</evidence>